<sequence>VVREDVFVSFVTIILGAAVAAAAAEGGDTEGVTIVVGRTGVMPSRWGELLSFLMPPLLPLPPLPGVPPPPPPRTTEGVFRRDSIEVAASTVTMITHFWGSRVPGEVLPEALLPGGDGEREERIESGEAARRPLNLKKSRRTLPHLVSSSNSCSAWGETRSRELTPPPPNIDTDGEEFL</sequence>
<evidence type="ECO:0000256" key="2">
    <source>
        <dbReference type="SAM" id="SignalP"/>
    </source>
</evidence>
<feature type="non-terminal residue" evidence="3">
    <location>
        <position position="178"/>
    </location>
</feature>
<name>A0AAN5D0I3_9BILA</name>
<dbReference type="Proteomes" id="UP001328107">
    <property type="component" value="Unassembled WGS sequence"/>
</dbReference>
<accession>A0AAN5D0I3</accession>
<evidence type="ECO:0000313" key="3">
    <source>
        <dbReference type="EMBL" id="GMR54278.1"/>
    </source>
</evidence>
<keyword evidence="2" id="KW-0732">Signal</keyword>
<dbReference type="EMBL" id="BTRK01000005">
    <property type="protein sequence ID" value="GMR54278.1"/>
    <property type="molecule type" value="Genomic_DNA"/>
</dbReference>
<proteinExistence type="predicted"/>
<protein>
    <recommendedName>
        <fullName evidence="5">Ribosomal protein</fullName>
    </recommendedName>
</protein>
<feature type="chain" id="PRO_5042879313" description="Ribosomal protein" evidence="2">
    <location>
        <begin position="27"/>
        <end position="178"/>
    </location>
</feature>
<feature type="region of interest" description="Disordered" evidence="1">
    <location>
        <begin position="111"/>
        <end position="178"/>
    </location>
</feature>
<evidence type="ECO:0008006" key="5">
    <source>
        <dbReference type="Google" id="ProtNLM"/>
    </source>
</evidence>
<feature type="signal peptide" evidence="2">
    <location>
        <begin position="1"/>
        <end position="26"/>
    </location>
</feature>
<feature type="non-terminal residue" evidence="3">
    <location>
        <position position="1"/>
    </location>
</feature>
<comment type="caution">
    <text evidence="3">The sequence shown here is derived from an EMBL/GenBank/DDBJ whole genome shotgun (WGS) entry which is preliminary data.</text>
</comment>
<evidence type="ECO:0000313" key="4">
    <source>
        <dbReference type="Proteomes" id="UP001328107"/>
    </source>
</evidence>
<feature type="compositionally biased region" description="Basic residues" evidence="1">
    <location>
        <begin position="133"/>
        <end position="142"/>
    </location>
</feature>
<reference evidence="4" key="1">
    <citation type="submission" date="2022-10" db="EMBL/GenBank/DDBJ databases">
        <title>Genome assembly of Pristionchus species.</title>
        <authorList>
            <person name="Yoshida K."/>
            <person name="Sommer R.J."/>
        </authorList>
    </citation>
    <scope>NUCLEOTIDE SEQUENCE [LARGE SCALE GENOMIC DNA]</scope>
    <source>
        <strain evidence="4">RS5460</strain>
    </source>
</reference>
<keyword evidence="4" id="KW-1185">Reference proteome</keyword>
<feature type="compositionally biased region" description="Basic and acidic residues" evidence="1">
    <location>
        <begin position="116"/>
        <end position="130"/>
    </location>
</feature>
<organism evidence="3 4">
    <name type="scientific">Pristionchus mayeri</name>
    <dbReference type="NCBI Taxonomy" id="1317129"/>
    <lineage>
        <taxon>Eukaryota</taxon>
        <taxon>Metazoa</taxon>
        <taxon>Ecdysozoa</taxon>
        <taxon>Nematoda</taxon>
        <taxon>Chromadorea</taxon>
        <taxon>Rhabditida</taxon>
        <taxon>Rhabditina</taxon>
        <taxon>Diplogasteromorpha</taxon>
        <taxon>Diplogasteroidea</taxon>
        <taxon>Neodiplogasteridae</taxon>
        <taxon>Pristionchus</taxon>
    </lineage>
</organism>
<dbReference type="AlphaFoldDB" id="A0AAN5D0I3"/>
<evidence type="ECO:0000256" key="1">
    <source>
        <dbReference type="SAM" id="MobiDB-lite"/>
    </source>
</evidence>
<gene>
    <name evidence="3" type="ORF">PMAYCL1PPCAC_24473</name>
</gene>